<organism evidence="2 3">
    <name type="scientific">Aaosphaeria arxii CBS 175.79</name>
    <dbReference type="NCBI Taxonomy" id="1450172"/>
    <lineage>
        <taxon>Eukaryota</taxon>
        <taxon>Fungi</taxon>
        <taxon>Dikarya</taxon>
        <taxon>Ascomycota</taxon>
        <taxon>Pezizomycotina</taxon>
        <taxon>Dothideomycetes</taxon>
        <taxon>Pleosporomycetidae</taxon>
        <taxon>Pleosporales</taxon>
        <taxon>Pleosporales incertae sedis</taxon>
        <taxon>Aaosphaeria</taxon>
    </lineage>
</organism>
<feature type="transmembrane region" description="Helical" evidence="1">
    <location>
        <begin position="82"/>
        <end position="99"/>
    </location>
</feature>
<reference evidence="2" key="1">
    <citation type="journal article" date="2020" name="Stud. Mycol.">
        <title>101 Dothideomycetes genomes: a test case for predicting lifestyles and emergence of pathogens.</title>
        <authorList>
            <person name="Haridas S."/>
            <person name="Albert R."/>
            <person name="Binder M."/>
            <person name="Bloem J."/>
            <person name="Labutti K."/>
            <person name="Salamov A."/>
            <person name="Andreopoulos B."/>
            <person name="Baker S."/>
            <person name="Barry K."/>
            <person name="Bills G."/>
            <person name="Bluhm B."/>
            <person name="Cannon C."/>
            <person name="Castanera R."/>
            <person name="Culley D."/>
            <person name="Daum C."/>
            <person name="Ezra D."/>
            <person name="Gonzalez J."/>
            <person name="Henrissat B."/>
            <person name="Kuo A."/>
            <person name="Liang C."/>
            <person name="Lipzen A."/>
            <person name="Lutzoni F."/>
            <person name="Magnuson J."/>
            <person name="Mondo S."/>
            <person name="Nolan M."/>
            <person name="Ohm R."/>
            <person name="Pangilinan J."/>
            <person name="Park H.-J."/>
            <person name="Ramirez L."/>
            <person name="Alfaro M."/>
            <person name="Sun H."/>
            <person name="Tritt A."/>
            <person name="Yoshinaga Y."/>
            <person name="Zwiers L.-H."/>
            <person name="Turgeon B."/>
            <person name="Goodwin S."/>
            <person name="Spatafora J."/>
            <person name="Crous P."/>
            <person name="Grigoriev I."/>
        </authorList>
    </citation>
    <scope>NUCLEOTIDE SEQUENCE</scope>
    <source>
        <strain evidence="2">CBS 175.79</strain>
    </source>
</reference>
<feature type="transmembrane region" description="Helical" evidence="1">
    <location>
        <begin position="31"/>
        <end position="50"/>
    </location>
</feature>
<dbReference type="AlphaFoldDB" id="A0A6A5Y8H0"/>
<dbReference type="RefSeq" id="XP_033389955.1">
    <property type="nucleotide sequence ID" value="XM_033531550.1"/>
</dbReference>
<feature type="transmembrane region" description="Helical" evidence="1">
    <location>
        <begin position="120"/>
        <end position="139"/>
    </location>
</feature>
<sequence>MPLSEASNLRIFVAGLIIINLRSTLMSLLESVLPITILGSIALLATILCFASRRVFIAVLIATICHVIGVLTRYVYKEDADQLIMNLLISFFAWAPYLLPAPYDWHVTIDLHYLLRGGKYWPMTIVAPPPIAVLLFSRWNSVFNPREPIRSSVAITLMILFMGHFAQYLGVASVRRFPAIKWFFHIRLSPEVDGYRKYSDDEEQGGFLAS</sequence>
<proteinExistence type="predicted"/>
<gene>
    <name evidence="2" type="ORF">BU24DRAFT_457584</name>
</gene>
<keyword evidence="3" id="KW-1185">Reference proteome</keyword>
<dbReference type="GeneID" id="54288947"/>
<keyword evidence="1" id="KW-1133">Transmembrane helix</keyword>
<keyword evidence="1" id="KW-0472">Membrane</keyword>
<evidence type="ECO:0000313" key="3">
    <source>
        <dbReference type="Proteomes" id="UP000799778"/>
    </source>
</evidence>
<accession>A0A6A5Y8H0</accession>
<evidence type="ECO:0000256" key="1">
    <source>
        <dbReference type="SAM" id="Phobius"/>
    </source>
</evidence>
<keyword evidence="1" id="KW-0812">Transmembrane</keyword>
<evidence type="ECO:0000313" key="2">
    <source>
        <dbReference type="EMBL" id="KAF2021616.1"/>
    </source>
</evidence>
<dbReference type="Proteomes" id="UP000799778">
    <property type="component" value="Unassembled WGS sequence"/>
</dbReference>
<dbReference type="EMBL" id="ML978066">
    <property type="protein sequence ID" value="KAF2021616.1"/>
    <property type="molecule type" value="Genomic_DNA"/>
</dbReference>
<feature type="transmembrane region" description="Helical" evidence="1">
    <location>
        <begin position="151"/>
        <end position="171"/>
    </location>
</feature>
<protein>
    <submittedName>
        <fullName evidence="2">Uncharacterized protein</fullName>
    </submittedName>
</protein>
<name>A0A6A5Y8H0_9PLEO</name>
<feature type="transmembrane region" description="Helical" evidence="1">
    <location>
        <begin position="55"/>
        <end position="76"/>
    </location>
</feature>